<proteinExistence type="predicted"/>
<dbReference type="InParanoid" id="A0A1M6IBV6"/>
<keyword evidence="1" id="KW-1133">Transmembrane helix</keyword>
<accession>A0A1M6IBV6</accession>
<organism evidence="2 3">
    <name type="scientific">Rubritalea squalenifaciens DSM 18772</name>
    <dbReference type="NCBI Taxonomy" id="1123071"/>
    <lineage>
        <taxon>Bacteria</taxon>
        <taxon>Pseudomonadati</taxon>
        <taxon>Verrucomicrobiota</taxon>
        <taxon>Verrucomicrobiia</taxon>
        <taxon>Verrucomicrobiales</taxon>
        <taxon>Rubritaleaceae</taxon>
        <taxon>Rubritalea</taxon>
    </lineage>
</organism>
<protein>
    <submittedName>
        <fullName evidence="2">Uncharacterized protein</fullName>
    </submittedName>
</protein>
<evidence type="ECO:0000256" key="1">
    <source>
        <dbReference type="SAM" id="Phobius"/>
    </source>
</evidence>
<dbReference type="Proteomes" id="UP000184510">
    <property type="component" value="Unassembled WGS sequence"/>
</dbReference>
<sequence>MRNHIASASQTEAVCPLNYLTSNYTMPRKLTALVMLWLMLVGISTSQPGLGYCLCIQNFFVGKCECLDVIPEGACSRFSSEESCDCSSQDTSEIDVSPNRGQDCSLDLYMELDNFVAVDSIQSHSRNGADPMASPRSLGEIATAFSLTRSIHGIRGSPPFVGLIPSVSLRVRYSVFLV</sequence>
<keyword evidence="1" id="KW-0472">Membrane</keyword>
<evidence type="ECO:0000313" key="3">
    <source>
        <dbReference type="Proteomes" id="UP000184510"/>
    </source>
</evidence>
<evidence type="ECO:0000313" key="2">
    <source>
        <dbReference type="EMBL" id="SHJ31969.1"/>
    </source>
</evidence>
<dbReference type="AlphaFoldDB" id="A0A1M6IBV6"/>
<dbReference type="EMBL" id="FQYR01000003">
    <property type="protein sequence ID" value="SHJ31969.1"/>
    <property type="molecule type" value="Genomic_DNA"/>
</dbReference>
<keyword evidence="1" id="KW-0812">Transmembrane</keyword>
<dbReference type="STRING" id="1123071.SAMN02745181_1751"/>
<reference evidence="2 3" key="1">
    <citation type="submission" date="2016-11" db="EMBL/GenBank/DDBJ databases">
        <authorList>
            <person name="Jaros S."/>
            <person name="Januszkiewicz K."/>
            <person name="Wedrychowicz H."/>
        </authorList>
    </citation>
    <scope>NUCLEOTIDE SEQUENCE [LARGE SCALE GENOMIC DNA]</scope>
    <source>
        <strain evidence="2 3">DSM 18772</strain>
    </source>
</reference>
<feature type="transmembrane region" description="Helical" evidence="1">
    <location>
        <begin position="30"/>
        <end position="50"/>
    </location>
</feature>
<name>A0A1M6IBV6_9BACT</name>
<gene>
    <name evidence="2" type="ORF">SAMN02745181_1751</name>
</gene>
<keyword evidence="3" id="KW-1185">Reference proteome</keyword>